<dbReference type="Proteomes" id="UP001595704">
    <property type="component" value="Unassembled WGS sequence"/>
</dbReference>
<dbReference type="InterPro" id="IPR038063">
    <property type="entry name" value="Transpep_catalytic_dom"/>
</dbReference>
<dbReference type="CDD" id="cd16913">
    <property type="entry name" value="YkuD_like"/>
    <property type="match status" value="1"/>
</dbReference>
<keyword evidence="5" id="KW-0378">Hydrolase</keyword>
<evidence type="ECO:0000256" key="2">
    <source>
        <dbReference type="ARBA" id="ARBA00005992"/>
    </source>
</evidence>
<keyword evidence="4 12" id="KW-0808">Transferase</keyword>
<evidence type="ECO:0000256" key="1">
    <source>
        <dbReference type="ARBA" id="ARBA00004752"/>
    </source>
</evidence>
<feature type="active site" description="Nucleophile" evidence="9">
    <location>
        <position position="197"/>
    </location>
</feature>
<sequence>MILSARSRALHAIAAVSLALAGCTTTSNPSSRGQPPLDPQRAMALATYAGRTDEKFPVPAVDVTQMETRNIRRQVAYPTPHSPGTVIVDTKNRFIYLVQEDGKAMRYGVGVGQEGLAFKGNANIGLKREWPNWAPTSNMIARQPERYGPVAGGVKGGPENPLGARALYLYRNGKDTLFRIHGTNEPETIGQAMSSGCIRMMNQDVIDLYNRVPAGSKVVVL</sequence>
<accession>A0ABV7UDQ1</accession>
<dbReference type="RefSeq" id="WP_191319970.1">
    <property type="nucleotide sequence ID" value="NZ_BNCG01000012.1"/>
</dbReference>
<keyword evidence="3" id="KW-0328">Glycosyltransferase</keyword>
<evidence type="ECO:0000313" key="13">
    <source>
        <dbReference type="Proteomes" id="UP001595704"/>
    </source>
</evidence>
<comment type="pathway">
    <text evidence="1 9">Cell wall biogenesis; peptidoglycan biosynthesis.</text>
</comment>
<dbReference type="InterPro" id="IPR050979">
    <property type="entry name" value="LD-transpeptidase"/>
</dbReference>
<keyword evidence="7 9" id="KW-0573">Peptidoglycan synthesis</keyword>
<evidence type="ECO:0000313" key="12">
    <source>
        <dbReference type="EMBL" id="MFC3636681.1"/>
    </source>
</evidence>
<dbReference type="Pfam" id="PF03734">
    <property type="entry name" value="YkuD"/>
    <property type="match status" value="1"/>
</dbReference>
<dbReference type="PANTHER" id="PTHR30582:SF24">
    <property type="entry name" value="L,D-TRANSPEPTIDASE ERFK_SRFK-RELATED"/>
    <property type="match status" value="1"/>
</dbReference>
<proteinExistence type="inferred from homology"/>
<keyword evidence="6 9" id="KW-0133">Cell shape</keyword>
<evidence type="ECO:0000256" key="8">
    <source>
        <dbReference type="ARBA" id="ARBA00023316"/>
    </source>
</evidence>
<evidence type="ECO:0000256" key="6">
    <source>
        <dbReference type="ARBA" id="ARBA00022960"/>
    </source>
</evidence>
<dbReference type="PANTHER" id="PTHR30582">
    <property type="entry name" value="L,D-TRANSPEPTIDASE"/>
    <property type="match status" value="1"/>
</dbReference>
<dbReference type="Gene3D" id="2.40.440.10">
    <property type="entry name" value="L,D-transpeptidase catalytic domain-like"/>
    <property type="match status" value="1"/>
</dbReference>
<dbReference type="InterPro" id="IPR005490">
    <property type="entry name" value="LD_TPept_cat_dom"/>
</dbReference>
<keyword evidence="8 9" id="KW-0961">Cell wall biogenesis/degradation</keyword>
<evidence type="ECO:0000256" key="7">
    <source>
        <dbReference type="ARBA" id="ARBA00022984"/>
    </source>
</evidence>
<evidence type="ECO:0000256" key="10">
    <source>
        <dbReference type="SAM" id="SignalP"/>
    </source>
</evidence>
<keyword evidence="13" id="KW-1185">Reference proteome</keyword>
<evidence type="ECO:0000256" key="4">
    <source>
        <dbReference type="ARBA" id="ARBA00022679"/>
    </source>
</evidence>
<dbReference type="EC" id="2.3.2.-" evidence="12"/>
<gene>
    <name evidence="12" type="ORF">ACFONL_04675</name>
</gene>
<organism evidence="12 13">
    <name type="scientific">Camelimonas fluminis</name>
    <dbReference type="NCBI Taxonomy" id="1576911"/>
    <lineage>
        <taxon>Bacteria</taxon>
        <taxon>Pseudomonadati</taxon>
        <taxon>Pseudomonadota</taxon>
        <taxon>Alphaproteobacteria</taxon>
        <taxon>Hyphomicrobiales</taxon>
        <taxon>Chelatococcaceae</taxon>
        <taxon>Camelimonas</taxon>
    </lineage>
</organism>
<dbReference type="SUPFAM" id="SSF141523">
    <property type="entry name" value="L,D-transpeptidase catalytic domain-like"/>
    <property type="match status" value="1"/>
</dbReference>
<comment type="similarity">
    <text evidence="2">Belongs to the YkuD family.</text>
</comment>
<reference evidence="13" key="1">
    <citation type="journal article" date="2019" name="Int. J. Syst. Evol. Microbiol.">
        <title>The Global Catalogue of Microorganisms (GCM) 10K type strain sequencing project: providing services to taxonomists for standard genome sequencing and annotation.</title>
        <authorList>
            <consortium name="The Broad Institute Genomics Platform"/>
            <consortium name="The Broad Institute Genome Sequencing Center for Infectious Disease"/>
            <person name="Wu L."/>
            <person name="Ma J."/>
        </authorList>
    </citation>
    <scope>NUCLEOTIDE SEQUENCE [LARGE SCALE GENOMIC DNA]</scope>
    <source>
        <strain evidence="13">KCTC 42282</strain>
    </source>
</reference>
<dbReference type="PROSITE" id="PS51257">
    <property type="entry name" value="PROKAR_LIPOPROTEIN"/>
    <property type="match status" value="1"/>
</dbReference>
<dbReference type="GO" id="GO:0016746">
    <property type="term" value="F:acyltransferase activity"/>
    <property type="evidence" value="ECO:0007669"/>
    <property type="project" value="UniProtKB-KW"/>
</dbReference>
<evidence type="ECO:0000256" key="9">
    <source>
        <dbReference type="PROSITE-ProRule" id="PRU01373"/>
    </source>
</evidence>
<evidence type="ECO:0000256" key="3">
    <source>
        <dbReference type="ARBA" id="ARBA00022676"/>
    </source>
</evidence>
<dbReference type="EMBL" id="JBHRYC010000024">
    <property type="protein sequence ID" value="MFC3636681.1"/>
    <property type="molecule type" value="Genomic_DNA"/>
</dbReference>
<keyword evidence="10" id="KW-0732">Signal</keyword>
<feature type="domain" description="L,D-TPase catalytic" evidence="11">
    <location>
        <begin position="84"/>
        <end position="221"/>
    </location>
</feature>
<evidence type="ECO:0000259" key="11">
    <source>
        <dbReference type="PROSITE" id="PS52029"/>
    </source>
</evidence>
<feature type="active site" description="Proton donor/acceptor" evidence="9">
    <location>
        <position position="181"/>
    </location>
</feature>
<keyword evidence="12" id="KW-0012">Acyltransferase</keyword>
<feature type="signal peptide" evidence="10">
    <location>
        <begin position="1"/>
        <end position="21"/>
    </location>
</feature>
<name>A0ABV7UDQ1_9HYPH</name>
<protein>
    <submittedName>
        <fullName evidence="12">L,D-transpeptidase</fullName>
        <ecNumber evidence="12">2.3.2.-</ecNumber>
    </submittedName>
</protein>
<dbReference type="PROSITE" id="PS52029">
    <property type="entry name" value="LD_TPASE"/>
    <property type="match status" value="1"/>
</dbReference>
<evidence type="ECO:0000256" key="5">
    <source>
        <dbReference type="ARBA" id="ARBA00022801"/>
    </source>
</evidence>
<comment type="caution">
    <text evidence="12">The sequence shown here is derived from an EMBL/GenBank/DDBJ whole genome shotgun (WGS) entry which is preliminary data.</text>
</comment>
<feature type="chain" id="PRO_5045376937" evidence="10">
    <location>
        <begin position="22"/>
        <end position="221"/>
    </location>
</feature>